<dbReference type="InterPro" id="IPR043137">
    <property type="entry name" value="GGT_ssub_C"/>
</dbReference>
<evidence type="ECO:0000313" key="14">
    <source>
        <dbReference type="Proteomes" id="UP000648239"/>
    </source>
</evidence>
<evidence type="ECO:0000256" key="6">
    <source>
        <dbReference type="ARBA" id="ARBA00023145"/>
    </source>
</evidence>
<comment type="catalytic activity">
    <reaction evidence="8 11">
        <text>an N-terminal (5-L-glutamyl)-[peptide] + an alpha-amino acid = 5-L-glutamyl amino acid + an N-terminal L-alpha-aminoacyl-[peptide]</text>
        <dbReference type="Rhea" id="RHEA:23904"/>
        <dbReference type="Rhea" id="RHEA-COMP:9780"/>
        <dbReference type="Rhea" id="RHEA-COMP:9795"/>
        <dbReference type="ChEBI" id="CHEBI:77644"/>
        <dbReference type="ChEBI" id="CHEBI:78597"/>
        <dbReference type="ChEBI" id="CHEBI:78599"/>
        <dbReference type="ChEBI" id="CHEBI:78608"/>
        <dbReference type="EC" id="2.3.2.2"/>
    </reaction>
</comment>
<evidence type="ECO:0000256" key="9">
    <source>
        <dbReference type="PIRSR" id="PIRSR600101-1"/>
    </source>
</evidence>
<evidence type="ECO:0000313" key="13">
    <source>
        <dbReference type="EMBL" id="MBD3866590.1"/>
    </source>
</evidence>
<gene>
    <name evidence="13" type="primary">ggt</name>
    <name evidence="13" type="ORF">IFK94_00550</name>
</gene>
<dbReference type="Proteomes" id="UP000648239">
    <property type="component" value="Unassembled WGS sequence"/>
</dbReference>
<evidence type="ECO:0000256" key="3">
    <source>
        <dbReference type="ARBA" id="ARBA00009381"/>
    </source>
</evidence>
<comment type="catalytic activity">
    <reaction evidence="1 11">
        <text>an S-substituted glutathione + H2O = an S-substituted L-cysteinylglycine + L-glutamate</text>
        <dbReference type="Rhea" id="RHEA:59468"/>
        <dbReference type="ChEBI" id="CHEBI:15377"/>
        <dbReference type="ChEBI" id="CHEBI:29985"/>
        <dbReference type="ChEBI" id="CHEBI:90779"/>
        <dbReference type="ChEBI" id="CHEBI:143103"/>
        <dbReference type="EC" id="3.4.19.13"/>
    </reaction>
</comment>
<feature type="chain" id="PRO_5035189357" description="Glutathione hydrolase proenzyme" evidence="12">
    <location>
        <begin position="24"/>
        <end position="570"/>
    </location>
</feature>
<dbReference type="PANTHER" id="PTHR43199">
    <property type="entry name" value="GLUTATHIONE HYDROLASE"/>
    <property type="match status" value="1"/>
</dbReference>
<dbReference type="PRINTS" id="PR01210">
    <property type="entry name" value="GGTRANSPTASE"/>
</dbReference>
<dbReference type="InterPro" id="IPR043138">
    <property type="entry name" value="GGT_lsub"/>
</dbReference>
<dbReference type="GO" id="GO:0006750">
    <property type="term" value="P:glutathione biosynthetic process"/>
    <property type="evidence" value="ECO:0007669"/>
    <property type="project" value="UniProtKB-KW"/>
</dbReference>
<dbReference type="PANTHER" id="PTHR43199:SF1">
    <property type="entry name" value="GLUTATHIONE HYDROLASE PROENZYME"/>
    <property type="match status" value="1"/>
</dbReference>
<evidence type="ECO:0000256" key="7">
    <source>
        <dbReference type="ARBA" id="ARBA00023315"/>
    </source>
</evidence>
<proteinExistence type="inferred from homology"/>
<keyword evidence="11" id="KW-0317">Glutathione biosynthesis</keyword>
<dbReference type="EC" id="2.3.2.2" evidence="11"/>
<name>A0A8J6Y3U9_9BACT</name>
<comment type="subunit">
    <text evidence="11">This enzyme consists of two polypeptide chains, which are synthesized in precursor form from a single polypeptide.</text>
</comment>
<protein>
    <recommendedName>
        <fullName evidence="11">Glutathione hydrolase proenzyme</fullName>
        <ecNumber evidence="11">2.3.2.2</ecNumber>
        <ecNumber evidence="11">3.4.19.13</ecNumber>
    </recommendedName>
    <component>
        <recommendedName>
            <fullName evidence="11">Glutathione hydrolase large chain</fullName>
        </recommendedName>
    </component>
    <component>
        <recommendedName>
            <fullName evidence="11">Glutathione hydrolase small chain</fullName>
        </recommendedName>
    </component>
</protein>
<organism evidence="13 14">
    <name type="scientific">Candidatus Polarisedimenticola svalbardensis</name>
    <dbReference type="NCBI Taxonomy" id="2886004"/>
    <lineage>
        <taxon>Bacteria</taxon>
        <taxon>Pseudomonadati</taxon>
        <taxon>Acidobacteriota</taxon>
        <taxon>Candidatus Polarisedimenticolia</taxon>
        <taxon>Candidatus Polarisedimenticolales</taxon>
        <taxon>Candidatus Polarisedimenticolaceae</taxon>
        <taxon>Candidatus Polarisedimenticola</taxon>
    </lineage>
</organism>
<comment type="pathway">
    <text evidence="11">Sulfur metabolism; glutathione metabolism.</text>
</comment>
<dbReference type="UniPathway" id="UPA00204"/>
<dbReference type="Gene3D" id="1.10.246.130">
    <property type="match status" value="1"/>
</dbReference>
<feature type="binding site" evidence="10">
    <location>
        <position position="417"/>
    </location>
    <ligand>
        <name>L-glutamate</name>
        <dbReference type="ChEBI" id="CHEBI:29985"/>
    </ligand>
</feature>
<dbReference type="GO" id="GO:0103068">
    <property type="term" value="F:leukotriene C4 gamma-glutamyl transferase activity"/>
    <property type="evidence" value="ECO:0007669"/>
    <property type="project" value="UniProtKB-EC"/>
</dbReference>
<evidence type="ECO:0000256" key="4">
    <source>
        <dbReference type="ARBA" id="ARBA00022679"/>
    </source>
</evidence>
<dbReference type="EMBL" id="JACXWD010000001">
    <property type="protein sequence ID" value="MBD3866590.1"/>
    <property type="molecule type" value="Genomic_DNA"/>
</dbReference>
<dbReference type="EC" id="3.4.19.13" evidence="11"/>
<comment type="similarity">
    <text evidence="3 11">Belongs to the gamma-glutamyltransferase family.</text>
</comment>
<reference evidence="13 14" key="1">
    <citation type="submission" date="2020-08" db="EMBL/GenBank/DDBJ databases">
        <title>Acidobacteriota in marine sediments use diverse sulfur dissimilation pathways.</title>
        <authorList>
            <person name="Wasmund K."/>
        </authorList>
    </citation>
    <scope>NUCLEOTIDE SEQUENCE [LARGE SCALE GENOMIC DNA]</scope>
    <source>
        <strain evidence="13">MAG AM4</strain>
    </source>
</reference>
<dbReference type="Pfam" id="PF01019">
    <property type="entry name" value="G_glu_transpept"/>
    <property type="match status" value="1"/>
</dbReference>
<dbReference type="NCBIfam" id="TIGR00066">
    <property type="entry name" value="g_glut_trans"/>
    <property type="match status" value="1"/>
</dbReference>
<feature type="binding site" evidence="10">
    <location>
        <position position="99"/>
    </location>
    <ligand>
        <name>L-glutamate</name>
        <dbReference type="ChEBI" id="CHEBI:29985"/>
    </ligand>
</feature>
<evidence type="ECO:0000256" key="11">
    <source>
        <dbReference type="RuleBase" id="RU368036"/>
    </source>
</evidence>
<dbReference type="InterPro" id="IPR029055">
    <property type="entry name" value="Ntn_hydrolases_N"/>
</dbReference>
<sequence length="570" mass="60146">MKPANFFLKALLALSIAISLATAASRPAATGAHGMVVAPEAHAADVGLEVLKQGGNAVDAAVATALALAVTYPNAGNLGGGGFLLYRTPGGRFHAHDHRETTPEDLAAGMFLDREGKPVPERSLRGGLAIGVPGSVAGLLDAHRRWGSLPFKDLAAAAIRLAEDGFILSTETAASLNRNADRLGADPEAARIFVRRDRPWQAGDRLVQTDLAGTLAQVAEGKEAGFYQGRIGRAIVETVRSQGGVMSLEDLKEYKPVLREPVHGLYRGYLITSFPPPSSGGLVVLQILEMLEPFDVAGSGFGSSRTIHLMVEAERRAYADRATWMGDPDFFKVPLKELLDPDYLAGRAGSIDPEQATRSGQVAAYKPVPEESPETLHFSIADGEGGIVSMTTTLNSSYGSGIVARGTGILLNNEIDDFAIAPGVPNQFGLVGGEANAIAGGKRPLSSMTPTIVSTSPTAAYSRPVMALGSPGGSRIITSVLQVLLNVLDHHMPLQEAVDAPRFHHQWLPDTVWYERSMLPADVAAGLTRRNHALEPSGRPMGNVAAIWFENDGTIHGAADPRGQGKAAGH</sequence>
<evidence type="ECO:0000256" key="5">
    <source>
        <dbReference type="ARBA" id="ARBA00022801"/>
    </source>
</evidence>
<feature type="binding site" evidence="10">
    <location>
        <position position="473"/>
    </location>
    <ligand>
        <name>L-glutamate</name>
        <dbReference type="ChEBI" id="CHEBI:29985"/>
    </ligand>
</feature>
<comment type="PTM">
    <text evidence="11">Cleaved by autocatalysis into a large and a small subunit.</text>
</comment>
<accession>A0A8J6Y3U9</accession>
<dbReference type="Gene3D" id="3.60.20.40">
    <property type="match status" value="1"/>
</dbReference>
<dbReference type="SUPFAM" id="SSF56235">
    <property type="entry name" value="N-terminal nucleophile aminohydrolases (Ntn hydrolases)"/>
    <property type="match status" value="1"/>
</dbReference>
<comment type="caution">
    <text evidence="13">The sequence shown here is derived from an EMBL/GenBank/DDBJ whole genome shotgun (WGS) entry which is preliminary data.</text>
</comment>
<dbReference type="InterPro" id="IPR000101">
    <property type="entry name" value="GGT_peptidase"/>
</dbReference>
<dbReference type="GO" id="GO:0036374">
    <property type="term" value="F:glutathione hydrolase activity"/>
    <property type="evidence" value="ECO:0007669"/>
    <property type="project" value="UniProtKB-UniRule"/>
</dbReference>
<dbReference type="AlphaFoldDB" id="A0A8J6Y3U9"/>
<feature type="signal peptide" evidence="12">
    <location>
        <begin position="1"/>
        <end position="23"/>
    </location>
</feature>
<feature type="active site" description="Nucleophile" evidence="9">
    <location>
        <position position="375"/>
    </location>
</feature>
<comment type="catalytic activity">
    <reaction evidence="2 11">
        <text>glutathione + H2O = L-cysteinylglycine + L-glutamate</text>
        <dbReference type="Rhea" id="RHEA:28807"/>
        <dbReference type="ChEBI" id="CHEBI:15377"/>
        <dbReference type="ChEBI" id="CHEBI:29985"/>
        <dbReference type="ChEBI" id="CHEBI:57925"/>
        <dbReference type="ChEBI" id="CHEBI:61694"/>
        <dbReference type="EC" id="3.4.19.13"/>
    </reaction>
</comment>
<feature type="binding site" evidence="10">
    <location>
        <begin position="446"/>
        <end position="447"/>
    </location>
    <ligand>
        <name>L-glutamate</name>
        <dbReference type="ChEBI" id="CHEBI:29985"/>
    </ligand>
</feature>
<keyword evidence="4 11" id="KW-0808">Transferase</keyword>
<keyword evidence="7 11" id="KW-0012">Acyltransferase</keyword>
<dbReference type="InterPro" id="IPR051792">
    <property type="entry name" value="GGT_bact"/>
</dbReference>
<evidence type="ECO:0000256" key="12">
    <source>
        <dbReference type="SAM" id="SignalP"/>
    </source>
</evidence>
<evidence type="ECO:0000256" key="10">
    <source>
        <dbReference type="PIRSR" id="PIRSR600101-2"/>
    </source>
</evidence>
<evidence type="ECO:0000256" key="2">
    <source>
        <dbReference type="ARBA" id="ARBA00001089"/>
    </source>
</evidence>
<evidence type="ECO:0000256" key="8">
    <source>
        <dbReference type="ARBA" id="ARBA00047417"/>
    </source>
</evidence>
<evidence type="ECO:0000256" key="1">
    <source>
        <dbReference type="ARBA" id="ARBA00001049"/>
    </source>
</evidence>
<dbReference type="GO" id="GO:0006751">
    <property type="term" value="P:glutathione catabolic process"/>
    <property type="evidence" value="ECO:0007669"/>
    <property type="project" value="UniProtKB-UniRule"/>
</dbReference>
<keyword evidence="6 11" id="KW-0865">Zymogen</keyword>
<keyword evidence="12" id="KW-0732">Signal</keyword>
<keyword evidence="5 11" id="KW-0378">Hydrolase</keyword>
<feature type="binding site" evidence="10">
    <location>
        <begin position="393"/>
        <end position="395"/>
    </location>
    <ligand>
        <name>L-glutamate</name>
        <dbReference type="ChEBI" id="CHEBI:29985"/>
    </ligand>
</feature>